<dbReference type="EMBL" id="QFNN01000008">
    <property type="protein sequence ID" value="PZO91498.1"/>
    <property type="molecule type" value="Genomic_DNA"/>
</dbReference>
<name>A0A2W5CAY8_9SPHN</name>
<evidence type="ECO:0000313" key="2">
    <source>
        <dbReference type="EMBL" id="PZO91498.1"/>
    </source>
</evidence>
<organism evidence="2 3">
    <name type="scientific">Sphingomonas sanxanigenens</name>
    <dbReference type="NCBI Taxonomy" id="397260"/>
    <lineage>
        <taxon>Bacteria</taxon>
        <taxon>Pseudomonadati</taxon>
        <taxon>Pseudomonadota</taxon>
        <taxon>Alphaproteobacteria</taxon>
        <taxon>Sphingomonadales</taxon>
        <taxon>Sphingomonadaceae</taxon>
        <taxon>Sphingomonas</taxon>
    </lineage>
</organism>
<evidence type="ECO:0000256" key="1">
    <source>
        <dbReference type="SAM" id="MobiDB-lite"/>
    </source>
</evidence>
<dbReference type="Proteomes" id="UP000249066">
    <property type="component" value="Unassembled WGS sequence"/>
</dbReference>
<sequence>MKGTGKIWPHWLRSVGVIVDQGVVVRVACTSCLSIFDVDTRAILEKRGRDFSLIDARPSCKISTCRGRGVFVAARSMRDPFVTLLGAGGDPCGLDGRRPIDFEPPEPTPAIAAVA</sequence>
<reference evidence="2 3" key="1">
    <citation type="submission" date="2017-08" db="EMBL/GenBank/DDBJ databases">
        <title>Infants hospitalized years apart are colonized by the same room-sourced microbial strains.</title>
        <authorList>
            <person name="Brooks B."/>
            <person name="Olm M.R."/>
            <person name="Firek B.A."/>
            <person name="Baker R."/>
            <person name="Thomas B.C."/>
            <person name="Morowitz M.J."/>
            <person name="Banfield J.F."/>
        </authorList>
    </citation>
    <scope>NUCLEOTIDE SEQUENCE [LARGE SCALE GENOMIC DNA]</scope>
    <source>
        <strain evidence="2">S2_018_000_R2_101</strain>
    </source>
</reference>
<evidence type="ECO:0000313" key="3">
    <source>
        <dbReference type="Proteomes" id="UP000249066"/>
    </source>
</evidence>
<accession>A0A2W5CAY8</accession>
<protein>
    <submittedName>
        <fullName evidence="2">Uncharacterized protein</fullName>
    </submittedName>
</protein>
<comment type="caution">
    <text evidence="2">The sequence shown here is derived from an EMBL/GenBank/DDBJ whole genome shotgun (WGS) entry which is preliminary data.</text>
</comment>
<gene>
    <name evidence="2" type="ORF">DI623_02970</name>
</gene>
<proteinExistence type="predicted"/>
<dbReference type="AlphaFoldDB" id="A0A2W5CAY8"/>
<feature type="region of interest" description="Disordered" evidence="1">
    <location>
        <begin position="96"/>
        <end position="115"/>
    </location>
</feature>